<evidence type="ECO:0000313" key="2">
    <source>
        <dbReference type="EMBL" id="KAF7723702.1"/>
    </source>
</evidence>
<evidence type="ECO:0000256" key="1">
    <source>
        <dbReference type="SAM" id="MobiDB-lite"/>
    </source>
</evidence>
<gene>
    <name evidence="2" type="ORF">EC973_001743</name>
</gene>
<proteinExistence type="predicted"/>
<evidence type="ECO:0000313" key="3">
    <source>
        <dbReference type="Proteomes" id="UP000605846"/>
    </source>
</evidence>
<dbReference type="AlphaFoldDB" id="A0A8H7BLL5"/>
<name>A0A8H7BLL5_9FUNG</name>
<feature type="region of interest" description="Disordered" evidence="1">
    <location>
        <begin position="150"/>
        <end position="365"/>
    </location>
</feature>
<protein>
    <submittedName>
        <fullName evidence="2">Uncharacterized protein</fullName>
    </submittedName>
</protein>
<reference evidence="2" key="1">
    <citation type="submission" date="2020-01" db="EMBL/GenBank/DDBJ databases">
        <title>Genome Sequencing of Three Apophysomyces-Like Fungal Strains Confirms a Novel Fungal Genus in the Mucoromycota with divergent Burkholderia-like Endosymbiotic Bacteria.</title>
        <authorList>
            <person name="Stajich J.E."/>
            <person name="Macias A.M."/>
            <person name="Carter-House D."/>
            <person name="Lovett B."/>
            <person name="Kasson L.R."/>
            <person name="Berry K."/>
            <person name="Grigoriev I."/>
            <person name="Chang Y."/>
            <person name="Spatafora J."/>
            <person name="Kasson M.T."/>
        </authorList>
    </citation>
    <scope>NUCLEOTIDE SEQUENCE</scope>
    <source>
        <strain evidence="2">NRRL A-21654</strain>
    </source>
</reference>
<keyword evidence="3" id="KW-1185">Reference proteome</keyword>
<organism evidence="2 3">
    <name type="scientific">Apophysomyces ossiformis</name>
    <dbReference type="NCBI Taxonomy" id="679940"/>
    <lineage>
        <taxon>Eukaryota</taxon>
        <taxon>Fungi</taxon>
        <taxon>Fungi incertae sedis</taxon>
        <taxon>Mucoromycota</taxon>
        <taxon>Mucoromycotina</taxon>
        <taxon>Mucoromycetes</taxon>
        <taxon>Mucorales</taxon>
        <taxon>Mucorineae</taxon>
        <taxon>Mucoraceae</taxon>
        <taxon>Apophysomyces</taxon>
    </lineage>
</organism>
<sequence>MTNSSNSPRQRSPLTLCQPSAFTWPIPSPPPNKQDISVKEILETYKDNPDLLKHVLLAKAEEDKKQAAGDTLKAEQARIYLKQMDLELMREQAKARYPQESQNNYNKPSYAGHYGLAPVQQQVLARITGSDPYYPHHHGPSSAYVEAYPAAHHHHQPPASPVAYPHSAHPLCPPEQQQPQPSQPYRSVSRTQHPHRLQPPAPQSSTPLSPTIESRKRGRGSLSDEQDRLSHNKVMEALKAKLKRGSPLTSTPPSFRPPPSETQLEKSKRARSLPKPPSQQPEEPSSSPSPRSAKPILPPIDTSVGRIRSPPPSSSANPVSSLRNYPSTSPANHALANERRSTPSPPLSDTTDTPKESSTQMAMEA</sequence>
<accession>A0A8H7BLL5</accession>
<dbReference type="OrthoDB" id="2272836at2759"/>
<feature type="compositionally biased region" description="Polar residues" evidence="1">
    <location>
        <begin position="203"/>
        <end position="212"/>
    </location>
</feature>
<dbReference type="EMBL" id="JABAYA010000142">
    <property type="protein sequence ID" value="KAF7723702.1"/>
    <property type="molecule type" value="Genomic_DNA"/>
</dbReference>
<feature type="compositionally biased region" description="Polar residues" evidence="1">
    <location>
        <begin position="322"/>
        <end position="331"/>
    </location>
</feature>
<comment type="caution">
    <text evidence="2">The sequence shown here is derived from an EMBL/GenBank/DDBJ whole genome shotgun (WGS) entry which is preliminary data.</text>
</comment>
<dbReference type="Proteomes" id="UP000605846">
    <property type="component" value="Unassembled WGS sequence"/>
</dbReference>
<feature type="compositionally biased region" description="Polar residues" evidence="1">
    <location>
        <begin position="356"/>
        <end position="365"/>
    </location>
</feature>
<feature type="compositionally biased region" description="Low complexity" evidence="1">
    <location>
        <begin position="280"/>
        <end position="295"/>
    </location>
</feature>
<feature type="compositionally biased region" description="Low complexity" evidence="1">
    <location>
        <begin position="174"/>
        <end position="184"/>
    </location>
</feature>
<feature type="compositionally biased region" description="Basic and acidic residues" evidence="1">
    <location>
        <begin position="225"/>
        <end position="239"/>
    </location>
</feature>